<evidence type="ECO:0000259" key="1">
    <source>
        <dbReference type="Pfam" id="PF04266"/>
    </source>
</evidence>
<organism evidence="2 3">
    <name type="scientific">Gossypium hirsutum</name>
    <name type="common">Upland cotton</name>
    <name type="synonym">Gossypium mexicanum</name>
    <dbReference type="NCBI Taxonomy" id="3635"/>
    <lineage>
        <taxon>Eukaryota</taxon>
        <taxon>Viridiplantae</taxon>
        <taxon>Streptophyta</taxon>
        <taxon>Embryophyta</taxon>
        <taxon>Tracheophyta</taxon>
        <taxon>Spermatophyta</taxon>
        <taxon>Magnoliopsida</taxon>
        <taxon>eudicotyledons</taxon>
        <taxon>Gunneridae</taxon>
        <taxon>Pentapetalae</taxon>
        <taxon>rosids</taxon>
        <taxon>malvids</taxon>
        <taxon>Malvales</taxon>
        <taxon>Malvaceae</taxon>
        <taxon>Malvoideae</taxon>
        <taxon>Gossypium</taxon>
    </lineage>
</organism>
<dbReference type="PANTHER" id="PTHR34204">
    <property type="entry name" value="RNA-BINDING ASCH DOMAIN PROTEIN"/>
    <property type="match status" value="1"/>
</dbReference>
<dbReference type="Proteomes" id="UP000818029">
    <property type="component" value="Chromosome D02"/>
</dbReference>
<name>A0A1U8JQK6_GOSHI</name>
<dbReference type="RefSeq" id="XP_016691018.1">
    <property type="nucleotide sequence ID" value="XM_016835529.2"/>
</dbReference>
<dbReference type="STRING" id="3635.A0A1U8JQK6"/>
<evidence type="ECO:0000313" key="2">
    <source>
        <dbReference type="Proteomes" id="UP000818029"/>
    </source>
</evidence>
<dbReference type="AlphaFoldDB" id="A0A1U8JQK6"/>
<proteinExistence type="predicted"/>
<keyword evidence="2" id="KW-1185">Reference proteome</keyword>
<dbReference type="GeneID" id="107908340"/>
<dbReference type="InterPro" id="IPR015947">
    <property type="entry name" value="PUA-like_sf"/>
</dbReference>
<dbReference type="CDD" id="cd06555">
    <property type="entry name" value="ASCH_PF0470_like"/>
    <property type="match status" value="1"/>
</dbReference>
<dbReference type="InterPro" id="IPR007374">
    <property type="entry name" value="ASCH_domain"/>
</dbReference>
<dbReference type="SUPFAM" id="SSF88697">
    <property type="entry name" value="PUA domain-like"/>
    <property type="match status" value="1"/>
</dbReference>
<protein>
    <recommendedName>
        <fullName evidence="1">ASCH domain-containing protein</fullName>
    </recommendedName>
</protein>
<sequence>MKRLRECIEEVTKFSLQSHINKSLNFELELSPEFCSNILLDSDLIDPNPGTPLPKPKFTLSPFLYFYCSKTNEIITIFSYWNGADISKGVPSYPLYKHLALALNQSIVSGFICSRQGNSALMRDEISSEQKEKWNKLVSTKGLELINIMNTIDFELHVQEPFFSMSRDGFKTIEGWCAVGKYNNIEPGSMILLNKCLVLEVQDVRHYATFSKMLEAESISQVLPGVKSTEEGLQTYRKFYTEEEERSYGVIAICVSNLVVQPAILLASILSELSYEGVQSLLGLAHTTGTISDVLSPPKSTLLSSFMLSYNPDVKGSTLTHGARALAKHVNRSSNKYWGNLNGSDSNKNKLAMGVIMDLISNSCWLNMYTVQPHGDVFEIRVAEGYGARWSKDGYKFIGFLELYMDDGHLKGWKH</sequence>
<dbReference type="OrthoDB" id="112749at2759"/>
<gene>
    <name evidence="3" type="primary">LOC107908340</name>
</gene>
<dbReference type="Gene3D" id="2.30.130.30">
    <property type="entry name" value="Hypothetical protein"/>
    <property type="match status" value="1"/>
</dbReference>
<dbReference type="PaxDb" id="3635-A0A1U8JQK6"/>
<feature type="domain" description="ASCH" evidence="1">
    <location>
        <begin position="156"/>
        <end position="253"/>
    </location>
</feature>
<dbReference type="PANTHER" id="PTHR34204:SF2">
    <property type="entry name" value="RNA-BINDING ASCH DOMAIN PROTEIN"/>
    <property type="match status" value="1"/>
</dbReference>
<reference evidence="3" key="2">
    <citation type="submission" date="2025-08" db="UniProtKB">
        <authorList>
            <consortium name="RefSeq"/>
        </authorList>
    </citation>
    <scope>IDENTIFICATION</scope>
</reference>
<reference evidence="2" key="1">
    <citation type="journal article" date="2020" name="Nat. Genet.">
        <title>Genomic diversifications of five Gossypium allopolyploid species and their impact on cotton improvement.</title>
        <authorList>
            <person name="Chen Z.J."/>
            <person name="Sreedasyam A."/>
            <person name="Ando A."/>
            <person name="Song Q."/>
            <person name="De Santiago L.M."/>
            <person name="Hulse-Kemp A.M."/>
            <person name="Ding M."/>
            <person name="Ye W."/>
            <person name="Kirkbride R.C."/>
            <person name="Jenkins J."/>
            <person name="Plott C."/>
            <person name="Lovell J."/>
            <person name="Lin Y.M."/>
            <person name="Vaughn R."/>
            <person name="Liu B."/>
            <person name="Simpson S."/>
            <person name="Scheffler B.E."/>
            <person name="Wen L."/>
            <person name="Saski C.A."/>
            <person name="Grover C.E."/>
            <person name="Hu G."/>
            <person name="Conover J.L."/>
            <person name="Carlson J.W."/>
            <person name="Shu S."/>
            <person name="Boston L.B."/>
            <person name="Williams M."/>
            <person name="Peterson D.G."/>
            <person name="McGee K."/>
            <person name="Jones D.C."/>
            <person name="Wendel J.F."/>
            <person name="Stelly D.M."/>
            <person name="Grimwood J."/>
            <person name="Schmutz J."/>
        </authorList>
    </citation>
    <scope>NUCLEOTIDE SEQUENCE [LARGE SCALE GENOMIC DNA]</scope>
    <source>
        <strain evidence="2">cv. TM-1</strain>
    </source>
</reference>
<accession>A0A1U8JQK6</accession>
<dbReference type="KEGG" id="ghi:107908340"/>
<evidence type="ECO:0000313" key="3">
    <source>
        <dbReference type="RefSeq" id="XP_016691018.1"/>
    </source>
</evidence>
<dbReference type="Pfam" id="PF04266">
    <property type="entry name" value="ASCH"/>
    <property type="match status" value="1"/>
</dbReference>